<dbReference type="NCBIfam" id="TIGR02215">
    <property type="entry name" value="phage_chp_gp8"/>
    <property type="match status" value="1"/>
</dbReference>
<dbReference type="CDD" id="cd08054">
    <property type="entry name" value="gp6"/>
    <property type="match status" value="1"/>
</dbReference>
<gene>
    <name evidence="1" type="ORF">J1C48_04510</name>
</gene>
<reference evidence="1" key="1">
    <citation type="submission" date="2021-03" db="EMBL/GenBank/DDBJ databases">
        <title>Whole genome sequence of Jiella sp. CQZ9-1.</title>
        <authorList>
            <person name="Tuo L."/>
        </authorList>
    </citation>
    <scope>NUCLEOTIDE SEQUENCE</scope>
    <source>
        <strain evidence="1">CQZ9-1</strain>
    </source>
</reference>
<organism evidence="1 2">
    <name type="scientific">Jiella flava</name>
    <dbReference type="NCBI Taxonomy" id="2816857"/>
    <lineage>
        <taxon>Bacteria</taxon>
        <taxon>Pseudomonadati</taxon>
        <taxon>Pseudomonadota</taxon>
        <taxon>Alphaproteobacteria</taxon>
        <taxon>Hyphomicrobiales</taxon>
        <taxon>Aurantimonadaceae</taxon>
        <taxon>Jiella</taxon>
    </lineage>
</organism>
<dbReference type="InterPro" id="IPR006450">
    <property type="entry name" value="Phage_HK97_gp6-like"/>
</dbReference>
<evidence type="ECO:0000313" key="2">
    <source>
        <dbReference type="Proteomes" id="UP000664122"/>
    </source>
</evidence>
<dbReference type="EMBL" id="JAFMPP010000002">
    <property type="protein sequence ID" value="MBO0661829.1"/>
    <property type="molecule type" value="Genomic_DNA"/>
</dbReference>
<proteinExistence type="predicted"/>
<dbReference type="InterPro" id="IPR021146">
    <property type="entry name" value="Phage_gp6-like_head-tail"/>
</dbReference>
<name>A0A939FYS6_9HYPH</name>
<evidence type="ECO:0000313" key="1">
    <source>
        <dbReference type="EMBL" id="MBO0661829.1"/>
    </source>
</evidence>
<dbReference type="NCBIfam" id="TIGR01560">
    <property type="entry name" value="put_DNA_pack"/>
    <property type="match status" value="1"/>
</dbReference>
<protein>
    <submittedName>
        <fullName evidence="1">Phage head-tail connector protein</fullName>
    </submittedName>
</protein>
<accession>A0A939FYS6</accession>
<keyword evidence="2" id="KW-1185">Reference proteome</keyword>
<dbReference type="Proteomes" id="UP000664122">
    <property type="component" value="Unassembled WGS sequence"/>
</dbReference>
<comment type="caution">
    <text evidence="1">The sequence shown here is derived from an EMBL/GenBank/DDBJ whole genome shotgun (WGS) entry which is preliminary data.</text>
</comment>
<dbReference type="RefSeq" id="WP_207256512.1">
    <property type="nucleotide sequence ID" value="NZ_JAFMPP010000002.1"/>
</dbReference>
<dbReference type="AlphaFoldDB" id="A0A939FYS6"/>
<dbReference type="Gene3D" id="1.10.3230.30">
    <property type="entry name" value="Phage gp6-like head-tail connector protein"/>
    <property type="match status" value="1"/>
</dbReference>
<dbReference type="Pfam" id="PF05135">
    <property type="entry name" value="Phage_connect_1"/>
    <property type="match status" value="1"/>
</dbReference>
<sequence length="186" mass="19381">MTTIDLGTSAAEPLTLADAKAWARIERDDEDDLIASLITAARQTIERETGLALLRRSFKLLIDPVPTDGPVAATRRPLVSIDAVDAYDATGAPVGFDVGTAIIPDLPGIDAFYLTPIVIAAAVNGVEIDFTAGFGPNGCPADLLLAMKAMVAAGYEARALVPSGEAAGLRPAIAARLLAPYRQARL</sequence>
<dbReference type="InterPro" id="IPR011738">
    <property type="entry name" value="Phage_CHP"/>
</dbReference>